<evidence type="ECO:0008006" key="3">
    <source>
        <dbReference type="Google" id="ProtNLM"/>
    </source>
</evidence>
<dbReference type="Proteomes" id="UP001595616">
    <property type="component" value="Unassembled WGS sequence"/>
</dbReference>
<proteinExistence type="predicted"/>
<dbReference type="EMBL" id="JBHRYQ010000001">
    <property type="protein sequence ID" value="MFC3810794.1"/>
    <property type="molecule type" value="Genomic_DNA"/>
</dbReference>
<name>A0ABV7YUC8_9BACT</name>
<reference evidence="2" key="1">
    <citation type="journal article" date="2019" name="Int. J. Syst. Evol. Microbiol.">
        <title>The Global Catalogue of Microorganisms (GCM) 10K type strain sequencing project: providing services to taxonomists for standard genome sequencing and annotation.</title>
        <authorList>
            <consortium name="The Broad Institute Genomics Platform"/>
            <consortium name="The Broad Institute Genome Sequencing Center for Infectious Disease"/>
            <person name="Wu L."/>
            <person name="Ma J."/>
        </authorList>
    </citation>
    <scope>NUCLEOTIDE SEQUENCE [LARGE SCALE GENOMIC DNA]</scope>
    <source>
        <strain evidence="2">CECT 7956</strain>
    </source>
</reference>
<organism evidence="1 2">
    <name type="scientific">Lacihabitans lacunae</name>
    <dbReference type="NCBI Taxonomy" id="1028214"/>
    <lineage>
        <taxon>Bacteria</taxon>
        <taxon>Pseudomonadati</taxon>
        <taxon>Bacteroidota</taxon>
        <taxon>Cytophagia</taxon>
        <taxon>Cytophagales</taxon>
        <taxon>Leadbetterellaceae</taxon>
        <taxon>Lacihabitans</taxon>
    </lineage>
</organism>
<keyword evidence="2" id="KW-1185">Reference proteome</keyword>
<accession>A0ABV7YUC8</accession>
<gene>
    <name evidence="1" type="ORF">ACFOOI_09015</name>
</gene>
<evidence type="ECO:0000313" key="2">
    <source>
        <dbReference type="Proteomes" id="UP001595616"/>
    </source>
</evidence>
<sequence>MITSIKKPIIAISLFLIMIGYASFAQNGLFSRKKVINQYATVGLGGGTSHYFGDLAPYSYAYYGIYTNVRWNANINYTRFLTSNFAARVSLSYIRLAGDDNTFAKRNLNALSALYLRNLSFRNDLKEFTLTGLYNLLPTYSKGAKGRAQFMPYIGIGIGLYGHNPLARKPVDYNTGELIKGDWVALKPLNTSGQGLIGSTIKPYSLVQPVIPLVFGLRFKINQNFDFTAEAGFRYTPFDYIDDVGSTGYPSQTALINSPNGGKDAAKFSYRANELYAANTLANRLLDFKNAAIIANPGKAFGAIDPENNAGDAYDISRQRGNSIRFDSYIVTQFTISYVLSNNIKCPVIR</sequence>
<comment type="caution">
    <text evidence="1">The sequence shown here is derived from an EMBL/GenBank/DDBJ whole genome shotgun (WGS) entry which is preliminary data.</text>
</comment>
<dbReference type="RefSeq" id="WP_379837217.1">
    <property type="nucleotide sequence ID" value="NZ_JBHRYQ010000001.1"/>
</dbReference>
<protein>
    <recommendedName>
        <fullName evidence="3">DUF6089 domain-containing protein</fullName>
    </recommendedName>
</protein>
<evidence type="ECO:0000313" key="1">
    <source>
        <dbReference type="EMBL" id="MFC3810794.1"/>
    </source>
</evidence>